<sequence>MGSMFSPNTEHIFRSKLPDIHIPDHLPIHDYCFEKLPDIADRPCLIDGATDTIYTYSDVHRLSAAPLPDYIASACGRVT</sequence>
<dbReference type="EMBL" id="JADCNM010000008">
    <property type="protein sequence ID" value="KAG0472292.1"/>
    <property type="molecule type" value="Genomic_DNA"/>
</dbReference>
<dbReference type="InterPro" id="IPR042099">
    <property type="entry name" value="ANL_N_sf"/>
</dbReference>
<dbReference type="AlphaFoldDB" id="A0A835QNZ8"/>
<comment type="caution">
    <text evidence="1">The sequence shown here is derived from an EMBL/GenBank/DDBJ whole genome shotgun (WGS) entry which is preliminary data.</text>
</comment>
<reference evidence="1 2" key="1">
    <citation type="journal article" date="2020" name="Nat. Food">
        <title>A phased Vanilla planifolia genome enables genetic improvement of flavour and production.</title>
        <authorList>
            <person name="Hasing T."/>
            <person name="Tang H."/>
            <person name="Brym M."/>
            <person name="Khazi F."/>
            <person name="Huang T."/>
            <person name="Chambers A.H."/>
        </authorList>
    </citation>
    <scope>NUCLEOTIDE SEQUENCE [LARGE SCALE GENOMIC DNA]</scope>
    <source>
        <tissue evidence="1">Leaf</tissue>
    </source>
</reference>
<protein>
    <submittedName>
        <fullName evidence="1">Uncharacterized protein</fullName>
    </submittedName>
</protein>
<dbReference type="Gene3D" id="3.40.50.12780">
    <property type="entry name" value="N-terminal domain of ligase-like"/>
    <property type="match status" value="1"/>
</dbReference>
<name>A0A835QNZ8_VANPL</name>
<evidence type="ECO:0000313" key="1">
    <source>
        <dbReference type="EMBL" id="KAG0472292.1"/>
    </source>
</evidence>
<accession>A0A835QNZ8</accession>
<dbReference type="Proteomes" id="UP000639772">
    <property type="component" value="Unassembled WGS sequence"/>
</dbReference>
<evidence type="ECO:0000313" key="2">
    <source>
        <dbReference type="Proteomes" id="UP000639772"/>
    </source>
</evidence>
<dbReference type="OrthoDB" id="1741599at2759"/>
<gene>
    <name evidence="1" type="ORF">HPP92_016838</name>
</gene>
<proteinExistence type="predicted"/>
<organism evidence="1 2">
    <name type="scientific">Vanilla planifolia</name>
    <name type="common">Vanilla</name>
    <dbReference type="NCBI Taxonomy" id="51239"/>
    <lineage>
        <taxon>Eukaryota</taxon>
        <taxon>Viridiplantae</taxon>
        <taxon>Streptophyta</taxon>
        <taxon>Embryophyta</taxon>
        <taxon>Tracheophyta</taxon>
        <taxon>Spermatophyta</taxon>
        <taxon>Magnoliopsida</taxon>
        <taxon>Liliopsida</taxon>
        <taxon>Asparagales</taxon>
        <taxon>Orchidaceae</taxon>
        <taxon>Vanilloideae</taxon>
        <taxon>Vanilleae</taxon>
        <taxon>Vanilla</taxon>
    </lineage>
</organism>